<accession>A0A3D8GW23</accession>
<gene>
    <name evidence="9" type="ORF">DRW41_02200</name>
</gene>
<keyword evidence="3" id="KW-1003">Cell membrane</keyword>
<dbReference type="InterPro" id="IPR036259">
    <property type="entry name" value="MFS_trans_sf"/>
</dbReference>
<feature type="transmembrane region" description="Helical" evidence="7">
    <location>
        <begin position="228"/>
        <end position="249"/>
    </location>
</feature>
<dbReference type="AlphaFoldDB" id="A0A3D8GW23"/>
<feature type="domain" description="Major facilitator superfamily (MFS) profile" evidence="8">
    <location>
        <begin position="5"/>
        <end position="411"/>
    </location>
</feature>
<feature type="transmembrane region" description="Helical" evidence="7">
    <location>
        <begin position="170"/>
        <end position="187"/>
    </location>
</feature>
<keyword evidence="10" id="KW-1185">Reference proteome</keyword>
<reference evidence="9 10" key="1">
    <citation type="submission" date="2018-07" db="EMBL/GenBank/DDBJ databases">
        <title>Bacillus sp. YLB-04 draft genome sequence.</title>
        <authorList>
            <person name="Yu L."/>
            <person name="Tang X."/>
        </authorList>
    </citation>
    <scope>NUCLEOTIDE SEQUENCE [LARGE SCALE GENOMIC DNA]</scope>
    <source>
        <strain evidence="9 10">YLB-04</strain>
    </source>
</reference>
<evidence type="ECO:0000313" key="9">
    <source>
        <dbReference type="EMBL" id="RDU38399.1"/>
    </source>
</evidence>
<dbReference type="GO" id="GO:0022857">
    <property type="term" value="F:transmembrane transporter activity"/>
    <property type="evidence" value="ECO:0007669"/>
    <property type="project" value="InterPro"/>
</dbReference>
<feature type="transmembrane region" description="Helical" evidence="7">
    <location>
        <begin position="292"/>
        <end position="310"/>
    </location>
</feature>
<feature type="transmembrane region" description="Helical" evidence="7">
    <location>
        <begin position="49"/>
        <end position="73"/>
    </location>
</feature>
<proteinExistence type="predicted"/>
<evidence type="ECO:0000256" key="6">
    <source>
        <dbReference type="ARBA" id="ARBA00023136"/>
    </source>
</evidence>
<evidence type="ECO:0000313" key="10">
    <source>
        <dbReference type="Proteomes" id="UP000257144"/>
    </source>
</evidence>
<evidence type="ECO:0000259" key="8">
    <source>
        <dbReference type="PROSITE" id="PS50850"/>
    </source>
</evidence>
<dbReference type="RefSeq" id="WP_115450321.1">
    <property type="nucleotide sequence ID" value="NZ_QNQT01000001.1"/>
</dbReference>
<dbReference type="InterPro" id="IPR020846">
    <property type="entry name" value="MFS_dom"/>
</dbReference>
<keyword evidence="2" id="KW-0813">Transport</keyword>
<evidence type="ECO:0000256" key="1">
    <source>
        <dbReference type="ARBA" id="ARBA00004651"/>
    </source>
</evidence>
<dbReference type="SUPFAM" id="SSF103473">
    <property type="entry name" value="MFS general substrate transporter"/>
    <property type="match status" value="1"/>
</dbReference>
<evidence type="ECO:0000256" key="7">
    <source>
        <dbReference type="SAM" id="Phobius"/>
    </source>
</evidence>
<evidence type="ECO:0000256" key="3">
    <source>
        <dbReference type="ARBA" id="ARBA00022475"/>
    </source>
</evidence>
<dbReference type="InterPro" id="IPR011701">
    <property type="entry name" value="MFS"/>
</dbReference>
<organism evidence="9 10">
    <name type="scientific">Neobacillus piezotolerans</name>
    <dbReference type="NCBI Taxonomy" id="2259171"/>
    <lineage>
        <taxon>Bacteria</taxon>
        <taxon>Bacillati</taxon>
        <taxon>Bacillota</taxon>
        <taxon>Bacilli</taxon>
        <taxon>Bacillales</taxon>
        <taxon>Bacillaceae</taxon>
        <taxon>Neobacillus</taxon>
    </lineage>
</organism>
<keyword evidence="5 7" id="KW-1133">Transmembrane helix</keyword>
<evidence type="ECO:0000256" key="5">
    <source>
        <dbReference type="ARBA" id="ARBA00022989"/>
    </source>
</evidence>
<dbReference type="PANTHER" id="PTHR23513:SF6">
    <property type="entry name" value="MAJOR FACILITATOR SUPERFAMILY ASSOCIATED DOMAIN-CONTAINING PROTEIN"/>
    <property type="match status" value="1"/>
</dbReference>
<feature type="transmembrane region" description="Helical" evidence="7">
    <location>
        <begin position="356"/>
        <end position="382"/>
    </location>
</feature>
<keyword evidence="4 7" id="KW-0812">Transmembrane</keyword>
<protein>
    <submittedName>
        <fullName evidence="9">MFS transporter</fullName>
    </submittedName>
</protein>
<keyword evidence="6 7" id="KW-0472">Membrane</keyword>
<comment type="subcellular location">
    <subcellularLocation>
        <location evidence="1">Cell membrane</location>
        <topology evidence="1">Multi-pass membrane protein</topology>
    </subcellularLocation>
</comment>
<dbReference type="Gene3D" id="1.20.1250.20">
    <property type="entry name" value="MFS general substrate transporter like domains"/>
    <property type="match status" value="1"/>
</dbReference>
<comment type="caution">
    <text evidence="9">The sequence shown here is derived from an EMBL/GenBank/DDBJ whole genome shotgun (WGS) entry which is preliminary data.</text>
</comment>
<evidence type="ECO:0000256" key="4">
    <source>
        <dbReference type="ARBA" id="ARBA00022692"/>
    </source>
</evidence>
<dbReference type="OrthoDB" id="9775268at2"/>
<dbReference type="Pfam" id="PF07690">
    <property type="entry name" value="MFS_1"/>
    <property type="match status" value="1"/>
</dbReference>
<feature type="transmembrane region" description="Helical" evidence="7">
    <location>
        <begin position="261"/>
        <end position="280"/>
    </location>
</feature>
<sequence>MKNNMFEVLRNKAFRSLFTAQVFSDLGNWLDFIAIQVVVAYHWNLGEEAIAAVIIVLALPWVVIGPFASVFVERMSKKQVMIATLLLRAVFVAGLFFSPNLYILLMFLLLKSTAGALYDPARQAMIREIVDEEDLPRAVTLSQLSLNSMKIIGPALGAGLISVFGEKSPFLFEIGGFLLGTAFLFLLPSTGDMPLTVDKNKPAVEKPGFKKELAEGIRHIFNVPVLKVSVILTAAALFIIFLYDGLFVFIAKEIGFNGESFGLLVSAVGLGSVVGSILLGSWTRWKSLPVQLMSASALFSGLLIACIGLGGHKVFTLADWGWLSGAFLLGALGASQSVPYGFVLQSETPGHLMARVSAAASALQTFSMLVAPAAGALLAKAIGVPNVLLLAGAATTLLGAGVLSAYLSRRKTVHTKAGA</sequence>
<dbReference type="Proteomes" id="UP000257144">
    <property type="component" value="Unassembled WGS sequence"/>
</dbReference>
<dbReference type="EMBL" id="QNQT01000001">
    <property type="protein sequence ID" value="RDU38399.1"/>
    <property type="molecule type" value="Genomic_DNA"/>
</dbReference>
<feature type="transmembrane region" description="Helical" evidence="7">
    <location>
        <begin position="21"/>
        <end position="43"/>
    </location>
</feature>
<feature type="transmembrane region" description="Helical" evidence="7">
    <location>
        <begin position="388"/>
        <end position="407"/>
    </location>
</feature>
<dbReference type="CDD" id="cd06173">
    <property type="entry name" value="MFS_MefA_like"/>
    <property type="match status" value="1"/>
</dbReference>
<dbReference type="PANTHER" id="PTHR23513">
    <property type="entry name" value="INTEGRAL MEMBRANE EFFLUX PROTEIN-RELATED"/>
    <property type="match status" value="1"/>
</dbReference>
<name>A0A3D8GW23_9BACI</name>
<dbReference type="GO" id="GO:0005886">
    <property type="term" value="C:plasma membrane"/>
    <property type="evidence" value="ECO:0007669"/>
    <property type="project" value="UniProtKB-SubCell"/>
</dbReference>
<feature type="transmembrane region" description="Helical" evidence="7">
    <location>
        <begin position="85"/>
        <end position="110"/>
    </location>
</feature>
<evidence type="ECO:0000256" key="2">
    <source>
        <dbReference type="ARBA" id="ARBA00022448"/>
    </source>
</evidence>
<dbReference type="PROSITE" id="PS50850">
    <property type="entry name" value="MFS"/>
    <property type="match status" value="1"/>
</dbReference>
<feature type="transmembrane region" description="Helical" evidence="7">
    <location>
        <begin position="322"/>
        <end position="344"/>
    </location>
</feature>